<feature type="compositionally biased region" description="Basic residues" evidence="3">
    <location>
        <begin position="222"/>
        <end position="231"/>
    </location>
</feature>
<dbReference type="Gene3D" id="3.30.160.20">
    <property type="match status" value="2"/>
</dbReference>
<feature type="region of interest" description="Disordered" evidence="3">
    <location>
        <begin position="306"/>
        <end position="389"/>
    </location>
</feature>
<evidence type="ECO:0000313" key="5">
    <source>
        <dbReference type="EMBL" id="KAG0528399.1"/>
    </source>
</evidence>
<feature type="compositionally biased region" description="Polar residues" evidence="3">
    <location>
        <begin position="342"/>
        <end position="354"/>
    </location>
</feature>
<dbReference type="EMBL" id="CM027684">
    <property type="protein sequence ID" value="KAG0528399.1"/>
    <property type="molecule type" value="Genomic_DNA"/>
</dbReference>
<dbReference type="GO" id="GO:0003723">
    <property type="term" value="F:RNA binding"/>
    <property type="evidence" value="ECO:0007669"/>
    <property type="project" value="UniProtKB-UniRule"/>
</dbReference>
<gene>
    <name evidence="5" type="ORF">BDA96_05G008000</name>
</gene>
<dbReference type="AlphaFoldDB" id="A0A921UE76"/>
<feature type="region of interest" description="Disordered" evidence="3">
    <location>
        <begin position="210"/>
        <end position="231"/>
    </location>
</feature>
<evidence type="ECO:0000259" key="4">
    <source>
        <dbReference type="PROSITE" id="PS50137"/>
    </source>
</evidence>
<dbReference type="Pfam" id="PF00035">
    <property type="entry name" value="dsrm"/>
    <property type="match status" value="2"/>
</dbReference>
<protein>
    <recommendedName>
        <fullName evidence="4">DRBM domain-containing protein</fullName>
    </recommendedName>
</protein>
<dbReference type="PROSITE" id="PS50137">
    <property type="entry name" value="DS_RBD"/>
    <property type="match status" value="2"/>
</dbReference>
<dbReference type="InterPro" id="IPR014720">
    <property type="entry name" value="dsRBD_dom"/>
</dbReference>
<dbReference type="PANTHER" id="PTHR11207">
    <property type="entry name" value="RIBONUCLEASE III"/>
    <property type="match status" value="1"/>
</dbReference>
<comment type="caution">
    <text evidence="5">The sequence shown here is derived from an EMBL/GenBank/DDBJ whole genome shotgun (WGS) entry which is preliminary data.</text>
</comment>
<evidence type="ECO:0000256" key="2">
    <source>
        <dbReference type="PROSITE-ProRule" id="PRU00266"/>
    </source>
</evidence>
<accession>A0A921UE76</accession>
<dbReference type="SMART" id="SM00358">
    <property type="entry name" value="DSRM"/>
    <property type="match status" value="2"/>
</dbReference>
<feature type="domain" description="DRBM" evidence="4">
    <location>
        <begin position="39"/>
        <end position="108"/>
    </location>
</feature>
<reference evidence="5" key="2">
    <citation type="submission" date="2020-10" db="EMBL/GenBank/DDBJ databases">
        <authorList>
            <person name="Cooper E.A."/>
            <person name="Brenton Z.W."/>
            <person name="Flinn B.S."/>
            <person name="Jenkins J."/>
            <person name="Shu S."/>
            <person name="Flowers D."/>
            <person name="Luo F."/>
            <person name="Wang Y."/>
            <person name="Xia P."/>
            <person name="Barry K."/>
            <person name="Daum C."/>
            <person name="Lipzen A."/>
            <person name="Yoshinaga Y."/>
            <person name="Schmutz J."/>
            <person name="Saski C."/>
            <person name="Vermerris W."/>
            <person name="Kresovich S."/>
        </authorList>
    </citation>
    <scope>NUCLEOTIDE SEQUENCE</scope>
</reference>
<dbReference type="Proteomes" id="UP000807115">
    <property type="component" value="Chromosome 5"/>
</dbReference>
<evidence type="ECO:0000256" key="3">
    <source>
        <dbReference type="SAM" id="MobiDB-lite"/>
    </source>
</evidence>
<organism evidence="5 6">
    <name type="scientific">Sorghum bicolor</name>
    <name type="common">Sorghum</name>
    <name type="synonym">Sorghum vulgare</name>
    <dbReference type="NCBI Taxonomy" id="4558"/>
    <lineage>
        <taxon>Eukaryota</taxon>
        <taxon>Viridiplantae</taxon>
        <taxon>Streptophyta</taxon>
        <taxon>Embryophyta</taxon>
        <taxon>Tracheophyta</taxon>
        <taxon>Spermatophyta</taxon>
        <taxon>Magnoliopsida</taxon>
        <taxon>Liliopsida</taxon>
        <taxon>Poales</taxon>
        <taxon>Poaceae</taxon>
        <taxon>PACMAD clade</taxon>
        <taxon>Panicoideae</taxon>
        <taxon>Andropogonodae</taxon>
        <taxon>Andropogoneae</taxon>
        <taxon>Sorghinae</taxon>
        <taxon>Sorghum</taxon>
    </lineage>
</organism>
<feature type="compositionally biased region" description="Basic and acidic residues" evidence="3">
    <location>
        <begin position="306"/>
        <end position="318"/>
    </location>
</feature>
<keyword evidence="1 2" id="KW-0694">RNA-binding</keyword>
<dbReference type="SUPFAM" id="SSF54768">
    <property type="entry name" value="dsRNA-binding domain-like"/>
    <property type="match status" value="2"/>
</dbReference>
<name>A0A921UE76_SORBI</name>
<sequence length="389" mass="42153">MDGGGAASLDAAFCISPGAGAGATVAVAPAGIRVENCYVFKSRLQEYAQKVGITTLEYHTLKEGPSHEPVFKSTVVVNNTRYESLPGFFSRKAAEQSAAEVALMEIAMSETRGIPAVQETGLCKNLLQEYAQKMNYAIPSYICTKQASGPFICSVEIGGILYIGAAARTKKGAEIKAARTALLAIQGQSEIVANGVKNYIVVPGQRPVKETDKKPIGTPKPLKVKKRGSKRKWNKRKFMGMPNQIAEEDVQEGHGMLAQYDSENSRRIEYELPGDTAMVQFNKEVILMQPCEGDVIVQLEPPRDPAEVQHNKEARSGEQDAPSNAEVVKPNNEAETIEHESVSANVTSRSNGDSTDVKEAPSDTSMLQGEESETTRQETPHTGEQVQPN</sequence>
<dbReference type="PANTHER" id="PTHR11207:SF1">
    <property type="entry name" value="DOUBLE-STRANDED RNA-BINDING PROTEIN 1"/>
    <property type="match status" value="1"/>
</dbReference>
<evidence type="ECO:0000256" key="1">
    <source>
        <dbReference type="ARBA" id="ARBA00022884"/>
    </source>
</evidence>
<evidence type="ECO:0000313" key="6">
    <source>
        <dbReference type="Proteomes" id="UP000807115"/>
    </source>
</evidence>
<proteinExistence type="predicted"/>
<feature type="domain" description="DRBM" evidence="4">
    <location>
        <begin position="122"/>
        <end position="187"/>
    </location>
</feature>
<reference evidence="5" key="1">
    <citation type="journal article" date="2019" name="BMC Genomics">
        <title>A new reference genome for Sorghum bicolor reveals high levels of sequence similarity between sweet and grain genotypes: implications for the genetics of sugar metabolism.</title>
        <authorList>
            <person name="Cooper E.A."/>
            <person name="Brenton Z.W."/>
            <person name="Flinn B.S."/>
            <person name="Jenkins J."/>
            <person name="Shu S."/>
            <person name="Flowers D."/>
            <person name="Luo F."/>
            <person name="Wang Y."/>
            <person name="Xia P."/>
            <person name="Barry K."/>
            <person name="Daum C."/>
            <person name="Lipzen A."/>
            <person name="Yoshinaga Y."/>
            <person name="Schmutz J."/>
            <person name="Saski C."/>
            <person name="Vermerris W."/>
            <person name="Kresovich S."/>
        </authorList>
    </citation>
    <scope>NUCLEOTIDE SEQUENCE</scope>
</reference>